<evidence type="ECO:0000313" key="1">
    <source>
        <dbReference type="EMBL" id="OWY99082.1"/>
    </source>
</evidence>
<proteinExistence type="predicted"/>
<evidence type="ECO:0000313" key="2">
    <source>
        <dbReference type="Proteomes" id="UP000198211"/>
    </source>
</evidence>
<organism evidence="1 2">
    <name type="scientific">Phytophthora megakarya</name>
    <dbReference type="NCBI Taxonomy" id="4795"/>
    <lineage>
        <taxon>Eukaryota</taxon>
        <taxon>Sar</taxon>
        <taxon>Stramenopiles</taxon>
        <taxon>Oomycota</taxon>
        <taxon>Peronosporomycetes</taxon>
        <taxon>Peronosporales</taxon>
        <taxon>Peronosporaceae</taxon>
        <taxon>Phytophthora</taxon>
    </lineage>
</organism>
<keyword evidence="2" id="KW-1185">Reference proteome</keyword>
<protein>
    <submittedName>
        <fullName evidence="1">Uncharacterized protein</fullName>
    </submittedName>
</protein>
<accession>A0A225V1D2</accession>
<dbReference type="EMBL" id="NBNE01008810">
    <property type="protein sequence ID" value="OWY99082.1"/>
    <property type="molecule type" value="Genomic_DNA"/>
</dbReference>
<comment type="caution">
    <text evidence="1">The sequence shown here is derived from an EMBL/GenBank/DDBJ whole genome shotgun (WGS) entry which is preliminary data.</text>
</comment>
<name>A0A225V1D2_9STRA</name>
<dbReference type="OrthoDB" id="91590at2759"/>
<dbReference type="AlphaFoldDB" id="A0A225V1D2"/>
<reference evidence="2" key="1">
    <citation type="submission" date="2017-03" db="EMBL/GenBank/DDBJ databases">
        <title>Phytopthora megakarya and P. palmivora, two closely related causual agents of cacao black pod achieved similar genome size and gene model numbers by different mechanisms.</title>
        <authorList>
            <person name="Ali S."/>
            <person name="Shao J."/>
            <person name="Larry D.J."/>
            <person name="Kronmiller B."/>
            <person name="Shen D."/>
            <person name="Strem M.D."/>
            <person name="Melnick R.L."/>
            <person name="Guiltinan M.J."/>
            <person name="Tyler B.M."/>
            <person name="Meinhardt L.W."/>
            <person name="Bailey B.A."/>
        </authorList>
    </citation>
    <scope>NUCLEOTIDE SEQUENCE [LARGE SCALE GENOMIC DNA]</scope>
    <source>
        <strain evidence="2">zdho120</strain>
    </source>
</reference>
<dbReference type="Proteomes" id="UP000198211">
    <property type="component" value="Unassembled WGS sequence"/>
</dbReference>
<sequence length="185" mass="21041">MVNPTTPFPTGCFVWLTWRRVWYLARVEEVDDTKEEVVKVLVHVHGESFMKDKWWSVYRDGTSVVDFPPLRLLRVLSSALTGIGALPAVGNHVQLLVMDQTVLEIITSRRTDDDPNREIPTLVGIVVKILPARDASLVDVAYPTELVSTNPDKVQWQRVQIGNGYVSCFSLQHNLFTESRIFSYL</sequence>
<gene>
    <name evidence="1" type="ORF">PHMEG_00029985</name>
</gene>